<dbReference type="InterPro" id="IPR024185">
    <property type="entry name" value="FTHF_cligase-like_sf"/>
</dbReference>
<sequence length="198" mass="21022">MSSREDILARVRAHKPALARPLPQVPYFDPPPGTDLTAVFRASFVQMGGTLPDCGAADPLDVVRGIVAAVPVSCSQVPEVQGNRALGADTPPASLADVDIGVVRASFGVAETGSVCLTEVDLLVNTLGYLPQHLIVLLDPARIVSNLHRAYQRPEWRTMHYAVLQSGPSATADIEGVLVHGAQGVRSLRLFFVPDRAG</sequence>
<protein>
    <submittedName>
        <fullName evidence="1">LUD domain-containing protein</fullName>
    </submittedName>
</protein>
<keyword evidence="2" id="KW-1185">Reference proteome</keyword>
<dbReference type="GeneID" id="85021644"/>
<evidence type="ECO:0000313" key="2">
    <source>
        <dbReference type="Proteomes" id="UP000502533"/>
    </source>
</evidence>
<dbReference type="InterPro" id="IPR037171">
    <property type="entry name" value="NagB/RpiA_transferase-like"/>
</dbReference>
<accession>A0A181C9F3</accession>
<reference evidence="1 2" key="1">
    <citation type="submission" date="2020-03" db="EMBL/GenBank/DDBJ databases">
        <title>Isolation of cellulose-producing strains, genome characterization and application of the synthesized cellulose films as an economical and sustainable material for piezoelectric sensor construction.</title>
        <authorList>
            <person name="Mangayil R.K."/>
        </authorList>
    </citation>
    <scope>NUCLEOTIDE SEQUENCE [LARGE SCALE GENOMIC DNA]</scope>
    <source>
        <strain evidence="1 2">ENS 9a1a</strain>
    </source>
</reference>
<dbReference type="Pfam" id="PF02589">
    <property type="entry name" value="LUD_dom"/>
    <property type="match status" value="1"/>
</dbReference>
<dbReference type="KEGG" id="kre:GWK63_05725"/>
<dbReference type="Proteomes" id="UP000502533">
    <property type="component" value="Chromosome"/>
</dbReference>
<gene>
    <name evidence="1" type="ORF">GWK63_05725</name>
</gene>
<dbReference type="RefSeq" id="WP_007397996.1">
    <property type="nucleotide sequence ID" value="NZ_CALMTF010000022.1"/>
</dbReference>
<evidence type="ECO:0000313" key="1">
    <source>
        <dbReference type="EMBL" id="QIP35036.1"/>
    </source>
</evidence>
<dbReference type="Gene3D" id="3.40.50.10420">
    <property type="entry name" value="NagB/RpiA/CoA transferase-like"/>
    <property type="match status" value="1"/>
</dbReference>
<proteinExistence type="predicted"/>
<dbReference type="PANTHER" id="PTHR43682:SF1">
    <property type="entry name" value="LACTATE UTILIZATION PROTEIN C"/>
    <property type="match status" value="1"/>
</dbReference>
<dbReference type="PANTHER" id="PTHR43682">
    <property type="entry name" value="LACTATE UTILIZATION PROTEIN C"/>
    <property type="match status" value="1"/>
</dbReference>
<organism evidence="1 2">
    <name type="scientific">Komagataeibacter rhaeticus</name>
    <dbReference type="NCBI Taxonomy" id="215221"/>
    <lineage>
        <taxon>Bacteria</taxon>
        <taxon>Pseudomonadati</taxon>
        <taxon>Pseudomonadota</taxon>
        <taxon>Alphaproteobacteria</taxon>
        <taxon>Acetobacterales</taxon>
        <taxon>Acetobacteraceae</taxon>
        <taxon>Komagataeibacter</taxon>
    </lineage>
</organism>
<dbReference type="EMBL" id="CP050139">
    <property type="protein sequence ID" value="QIP35036.1"/>
    <property type="molecule type" value="Genomic_DNA"/>
</dbReference>
<name>A0A181C9F3_9PROT</name>
<dbReference type="AlphaFoldDB" id="A0A181C9F3"/>
<dbReference type="SUPFAM" id="SSF100950">
    <property type="entry name" value="NagB/RpiA/CoA transferase-like"/>
    <property type="match status" value="1"/>
</dbReference>
<dbReference type="InterPro" id="IPR003741">
    <property type="entry name" value="LUD_dom"/>
</dbReference>